<dbReference type="Proteomes" id="UP000305751">
    <property type="component" value="Unassembled WGS sequence"/>
</dbReference>
<name>A0A4S2ALQ3_9BACE</name>
<evidence type="ECO:0000313" key="1">
    <source>
        <dbReference type="EMBL" id="TGY01662.1"/>
    </source>
</evidence>
<dbReference type="RefSeq" id="WP_136014464.1">
    <property type="nucleotide sequence ID" value="NZ_CAJTBC010000026.1"/>
</dbReference>
<protein>
    <submittedName>
        <fullName evidence="1">Uncharacterized protein</fullName>
    </submittedName>
</protein>
<proteinExistence type="predicted"/>
<dbReference type="AlphaFoldDB" id="A0A4S2ALQ3"/>
<accession>A0A4S2ALQ3</accession>
<keyword evidence="2" id="KW-1185">Reference proteome</keyword>
<comment type="caution">
    <text evidence="1">The sequence shown here is derived from an EMBL/GenBank/DDBJ whole genome shotgun (WGS) entry which is preliminary data.</text>
</comment>
<evidence type="ECO:0000313" key="2">
    <source>
        <dbReference type="Proteomes" id="UP000305751"/>
    </source>
</evidence>
<organism evidence="1 2">
    <name type="scientific">Bacteroides acidifaciens</name>
    <dbReference type="NCBI Taxonomy" id="85831"/>
    <lineage>
        <taxon>Bacteria</taxon>
        <taxon>Pseudomonadati</taxon>
        <taxon>Bacteroidota</taxon>
        <taxon>Bacteroidia</taxon>
        <taxon>Bacteroidales</taxon>
        <taxon>Bacteroidaceae</taxon>
        <taxon>Bacteroides</taxon>
    </lineage>
</organism>
<gene>
    <name evidence="1" type="ORF">E5356_12335</name>
</gene>
<dbReference type="EMBL" id="SRZA01000038">
    <property type="protein sequence ID" value="TGY01662.1"/>
    <property type="molecule type" value="Genomic_DNA"/>
</dbReference>
<reference evidence="1 2" key="1">
    <citation type="submission" date="2019-04" db="EMBL/GenBank/DDBJ databases">
        <title>Microbes associate with the intestines of laboratory mice.</title>
        <authorList>
            <person name="Navarre W."/>
            <person name="Wong E."/>
            <person name="Huang K."/>
            <person name="Tropini C."/>
            <person name="Ng K."/>
            <person name="Yu B."/>
        </authorList>
    </citation>
    <scope>NUCLEOTIDE SEQUENCE [LARGE SCALE GENOMIC DNA]</scope>
    <source>
        <strain evidence="1 2">NM70_E10</strain>
    </source>
</reference>
<sequence length="447" mass="50210">MKKKYLWGVAFCMLVCIWGCSDQDDNLINPDKMIQMYGYPYNLQSGVIWQSNSNVIISSIPYIYEDTYEKDGTPVTDRVEGFCAGDERIETGNFMLSLYETGLYGNMELEKAQGEGACICFHLASPELGELVPGKYVFGTDKKPYTFIGYCSSDYNTQNKENIPAALSEGEVTVEKNGDNYRVVFQCKTTFGGDIAGEYNGTLQQHRVSQVSSTEYNNVSLSGLMDEVEIVMWYTGDVIRNILDQIGLEGFPLKDGAEMIGLIVDGEKFIDPENSGTDFDTEYNGMSLFSLSTGLSQIANDARKNKEQIDLALTWNKEQEAFYFESPIRIRSMLDHKSKYDFPCHTVYMNAPEGFSDTDFENLSADDFSFQITEEKVKISTADFKPAYVFFQTGKGVLGVIKVKSYVPQDMKTEYDIYTGGYIDSPLNPSIQLEIKCPAVVANPQIR</sequence>